<protein>
    <submittedName>
        <fullName evidence="2">Uncharacterized protein</fullName>
    </submittedName>
</protein>
<evidence type="ECO:0000313" key="2">
    <source>
        <dbReference type="EMBL" id="KAL1526273.1"/>
    </source>
</evidence>
<gene>
    <name evidence="2" type="ORF">AB1Y20_014991</name>
</gene>
<feature type="region of interest" description="Disordered" evidence="1">
    <location>
        <begin position="1"/>
        <end position="33"/>
    </location>
</feature>
<accession>A0AB34JZ30</accession>
<reference evidence="2 3" key="1">
    <citation type="journal article" date="2024" name="Science">
        <title>Giant polyketide synthase enzymes in the biosynthesis of giant marine polyether toxins.</title>
        <authorList>
            <person name="Fallon T.R."/>
            <person name="Shende V.V."/>
            <person name="Wierzbicki I.H."/>
            <person name="Pendleton A.L."/>
            <person name="Watervoot N.F."/>
            <person name="Auber R.P."/>
            <person name="Gonzalez D.J."/>
            <person name="Wisecaver J.H."/>
            <person name="Moore B.S."/>
        </authorList>
    </citation>
    <scope>NUCLEOTIDE SEQUENCE [LARGE SCALE GENOMIC DNA]</scope>
    <source>
        <strain evidence="2 3">12B1</strain>
    </source>
</reference>
<comment type="caution">
    <text evidence="2">The sequence shown here is derived from an EMBL/GenBank/DDBJ whole genome shotgun (WGS) entry which is preliminary data.</text>
</comment>
<dbReference type="AlphaFoldDB" id="A0AB34JZ30"/>
<sequence>MPSTAGASEAAFAGTGARSRERPRGRERFPAYSSLGASSTPNALPYSIVESVLGPILAVDRTVIGGAHESTFLNCLILPTKFESALAQSFLEAPNVKLNPNARYTSLSAAAAAAREFADRLDATALHPAYLLTVPDTYSAEPVPNSLPAPYRSLHVMGTAVTFDSLSNDKGFLIHLSFLGFVMFATTLKHHSPGGTPAQNL</sequence>
<evidence type="ECO:0000313" key="3">
    <source>
        <dbReference type="Proteomes" id="UP001515480"/>
    </source>
</evidence>
<dbReference type="Proteomes" id="UP001515480">
    <property type="component" value="Unassembled WGS sequence"/>
</dbReference>
<name>A0AB34JZ30_PRYPA</name>
<feature type="compositionally biased region" description="Basic and acidic residues" evidence="1">
    <location>
        <begin position="18"/>
        <end position="29"/>
    </location>
</feature>
<organism evidence="2 3">
    <name type="scientific">Prymnesium parvum</name>
    <name type="common">Toxic golden alga</name>
    <dbReference type="NCBI Taxonomy" id="97485"/>
    <lineage>
        <taxon>Eukaryota</taxon>
        <taxon>Haptista</taxon>
        <taxon>Haptophyta</taxon>
        <taxon>Prymnesiophyceae</taxon>
        <taxon>Prymnesiales</taxon>
        <taxon>Prymnesiaceae</taxon>
        <taxon>Prymnesium</taxon>
    </lineage>
</organism>
<dbReference type="EMBL" id="JBGBPQ010000003">
    <property type="protein sequence ID" value="KAL1526273.1"/>
    <property type="molecule type" value="Genomic_DNA"/>
</dbReference>
<proteinExistence type="predicted"/>
<evidence type="ECO:0000256" key="1">
    <source>
        <dbReference type="SAM" id="MobiDB-lite"/>
    </source>
</evidence>
<keyword evidence="3" id="KW-1185">Reference proteome</keyword>